<dbReference type="EMBL" id="OOIL02003989">
    <property type="protein sequence ID" value="VFQ90128.1"/>
    <property type="molecule type" value="Genomic_DNA"/>
</dbReference>
<gene>
    <name evidence="1" type="ORF">CCAM_LOCUS31904</name>
</gene>
<sequence length="95" mass="11089">MLVRSFWAGQLISQLNLTFWKLDWARIAGQPSRVTVHLRHLNVEITSVQACLKAYFWGIMGDMGCSLNTLDWISIPIQRDCDLSKIWVLRHFSQR</sequence>
<organism evidence="1 2">
    <name type="scientific">Cuscuta campestris</name>
    <dbReference type="NCBI Taxonomy" id="132261"/>
    <lineage>
        <taxon>Eukaryota</taxon>
        <taxon>Viridiplantae</taxon>
        <taxon>Streptophyta</taxon>
        <taxon>Embryophyta</taxon>
        <taxon>Tracheophyta</taxon>
        <taxon>Spermatophyta</taxon>
        <taxon>Magnoliopsida</taxon>
        <taxon>eudicotyledons</taxon>
        <taxon>Gunneridae</taxon>
        <taxon>Pentapetalae</taxon>
        <taxon>asterids</taxon>
        <taxon>lamiids</taxon>
        <taxon>Solanales</taxon>
        <taxon>Convolvulaceae</taxon>
        <taxon>Cuscuteae</taxon>
        <taxon>Cuscuta</taxon>
        <taxon>Cuscuta subgen. Grammica</taxon>
        <taxon>Cuscuta sect. Cleistogrammica</taxon>
    </lineage>
</organism>
<accession>A0A484MQ17</accession>
<keyword evidence="2" id="KW-1185">Reference proteome</keyword>
<proteinExistence type="predicted"/>
<dbReference type="AlphaFoldDB" id="A0A484MQ17"/>
<evidence type="ECO:0000313" key="2">
    <source>
        <dbReference type="Proteomes" id="UP000595140"/>
    </source>
</evidence>
<reference evidence="1 2" key="1">
    <citation type="submission" date="2018-04" db="EMBL/GenBank/DDBJ databases">
        <authorList>
            <person name="Vogel A."/>
        </authorList>
    </citation>
    <scope>NUCLEOTIDE SEQUENCE [LARGE SCALE GENOMIC DNA]</scope>
</reference>
<dbReference type="Proteomes" id="UP000595140">
    <property type="component" value="Unassembled WGS sequence"/>
</dbReference>
<name>A0A484MQ17_9ASTE</name>
<protein>
    <submittedName>
        <fullName evidence="1">Uncharacterized protein</fullName>
    </submittedName>
</protein>
<evidence type="ECO:0000313" key="1">
    <source>
        <dbReference type="EMBL" id="VFQ90128.1"/>
    </source>
</evidence>